<accession>A0ABN8MZR7</accession>
<dbReference type="EMBL" id="CALNXK010000006">
    <property type="protein sequence ID" value="CAH3037793.1"/>
    <property type="molecule type" value="Genomic_DNA"/>
</dbReference>
<dbReference type="Proteomes" id="UP001159405">
    <property type="component" value="Unassembled WGS sequence"/>
</dbReference>
<protein>
    <submittedName>
        <fullName evidence="2">Uncharacterized protein</fullName>
    </submittedName>
</protein>
<comment type="caution">
    <text evidence="2">The sequence shown here is derived from an EMBL/GenBank/DDBJ whole genome shotgun (WGS) entry which is preliminary data.</text>
</comment>
<proteinExistence type="predicted"/>
<feature type="compositionally biased region" description="Acidic residues" evidence="1">
    <location>
        <begin position="26"/>
        <end position="76"/>
    </location>
</feature>
<organism evidence="2 3">
    <name type="scientific">Porites lobata</name>
    <dbReference type="NCBI Taxonomy" id="104759"/>
    <lineage>
        <taxon>Eukaryota</taxon>
        <taxon>Metazoa</taxon>
        <taxon>Cnidaria</taxon>
        <taxon>Anthozoa</taxon>
        <taxon>Hexacorallia</taxon>
        <taxon>Scleractinia</taxon>
        <taxon>Fungiina</taxon>
        <taxon>Poritidae</taxon>
        <taxon>Porites</taxon>
    </lineage>
</organism>
<sequence length="103" mass="11656">MSWCRPLTKKYEGFNGVDSKDGDKHDDDDDDDDDSDDEEDENNGDDYDDNDDDGGGDDSDDDDNEDDDYVNNGDGEYDVFDGKHCLPLLLWPKQPQLTVQHTS</sequence>
<evidence type="ECO:0000313" key="3">
    <source>
        <dbReference type="Proteomes" id="UP001159405"/>
    </source>
</evidence>
<name>A0ABN8MZR7_9CNID</name>
<evidence type="ECO:0000313" key="2">
    <source>
        <dbReference type="EMBL" id="CAH3037793.1"/>
    </source>
</evidence>
<keyword evidence="3" id="KW-1185">Reference proteome</keyword>
<evidence type="ECO:0000256" key="1">
    <source>
        <dbReference type="SAM" id="MobiDB-lite"/>
    </source>
</evidence>
<gene>
    <name evidence="2" type="ORF">PLOB_00039214</name>
</gene>
<reference evidence="2 3" key="1">
    <citation type="submission" date="2022-05" db="EMBL/GenBank/DDBJ databases">
        <authorList>
            <consortium name="Genoscope - CEA"/>
            <person name="William W."/>
        </authorList>
    </citation>
    <scope>NUCLEOTIDE SEQUENCE [LARGE SCALE GENOMIC DNA]</scope>
</reference>
<feature type="region of interest" description="Disordered" evidence="1">
    <location>
        <begin position="1"/>
        <end position="76"/>
    </location>
</feature>